<dbReference type="InterPro" id="IPR036513">
    <property type="entry name" value="STAS_dom_sf"/>
</dbReference>
<dbReference type="Proteomes" id="UP000032233">
    <property type="component" value="Unassembled WGS sequence"/>
</dbReference>
<evidence type="ECO:0008006" key="3">
    <source>
        <dbReference type="Google" id="ProtNLM"/>
    </source>
</evidence>
<organism evidence="1 2">
    <name type="scientific">Dethiosulfatarculus sandiegensis</name>
    <dbReference type="NCBI Taxonomy" id="1429043"/>
    <lineage>
        <taxon>Bacteria</taxon>
        <taxon>Pseudomonadati</taxon>
        <taxon>Thermodesulfobacteriota</taxon>
        <taxon>Desulfarculia</taxon>
        <taxon>Desulfarculales</taxon>
        <taxon>Desulfarculaceae</taxon>
        <taxon>Dethiosulfatarculus</taxon>
    </lineage>
</organism>
<reference evidence="1 2" key="1">
    <citation type="submission" date="2013-11" db="EMBL/GenBank/DDBJ databases">
        <title>Metagenomic analysis of a methanogenic consortium involved in long chain n-alkane degradation.</title>
        <authorList>
            <person name="Davidova I.A."/>
            <person name="Callaghan A.V."/>
            <person name="Wawrik B."/>
            <person name="Pruitt S."/>
            <person name="Marks C."/>
            <person name="Duncan K.E."/>
            <person name="Suflita J.M."/>
        </authorList>
    </citation>
    <scope>NUCLEOTIDE SEQUENCE [LARGE SCALE GENOMIC DNA]</scope>
    <source>
        <strain evidence="1 2">SPR</strain>
    </source>
</reference>
<comment type="caution">
    <text evidence="1">The sequence shown here is derived from an EMBL/GenBank/DDBJ whole genome shotgun (WGS) entry which is preliminary data.</text>
</comment>
<dbReference type="InParanoid" id="A0A0D2G7T4"/>
<dbReference type="InterPro" id="IPR021866">
    <property type="entry name" value="SpoIIAA-like"/>
</dbReference>
<dbReference type="Gene3D" id="3.40.50.10600">
    <property type="entry name" value="SpoIIaa-like domains"/>
    <property type="match status" value="1"/>
</dbReference>
<proteinExistence type="predicted"/>
<dbReference type="Pfam" id="PF11964">
    <property type="entry name" value="SpoIIAA-like"/>
    <property type="match status" value="1"/>
</dbReference>
<dbReference type="SUPFAM" id="SSF52091">
    <property type="entry name" value="SpoIIaa-like"/>
    <property type="match status" value="1"/>
</dbReference>
<dbReference type="OrthoDB" id="5457369at2"/>
<dbReference type="InterPro" id="IPR038396">
    <property type="entry name" value="SpoIIAA-like_sf"/>
</dbReference>
<protein>
    <recommendedName>
        <fullName evidence="3">STAS/SEC14 domain-containing protein</fullName>
    </recommendedName>
</protein>
<sequence length="126" mass="14295">MIKVLSETKGDILGVEIIEAYTKEDFAEFVQAFEKAVKESSGKVNLLVRIDNLKFRDIEFKAFVRDSRYALEHIGQLGRVAIVGSSKVEKFLVTVDNLIFGNQEKGLVEKYFDTSDLDQAWAFLRG</sequence>
<name>A0A0D2G7T4_9BACT</name>
<dbReference type="RefSeq" id="WP_044352658.1">
    <property type="nucleotide sequence ID" value="NZ_AZAC01000078.1"/>
</dbReference>
<dbReference type="EMBL" id="AZAC01000078">
    <property type="protein sequence ID" value="KIX10987.1"/>
    <property type="molecule type" value="Genomic_DNA"/>
</dbReference>
<accession>A0A0D2G7T4</accession>
<dbReference type="AlphaFoldDB" id="A0A0D2G7T4"/>
<gene>
    <name evidence="1" type="ORF">X474_26865</name>
</gene>
<evidence type="ECO:0000313" key="1">
    <source>
        <dbReference type="EMBL" id="KIX10987.1"/>
    </source>
</evidence>
<evidence type="ECO:0000313" key="2">
    <source>
        <dbReference type="Proteomes" id="UP000032233"/>
    </source>
</evidence>
<keyword evidence="2" id="KW-1185">Reference proteome</keyword>